<dbReference type="HAMAP" id="MF_00568">
    <property type="entry name" value="NadA_type2"/>
    <property type="match status" value="1"/>
</dbReference>
<dbReference type="GO" id="GO:0051539">
    <property type="term" value="F:4 iron, 4 sulfur cluster binding"/>
    <property type="evidence" value="ECO:0007669"/>
    <property type="project" value="UniProtKB-KW"/>
</dbReference>
<dbReference type="AlphaFoldDB" id="A0A7V3ZJE6"/>
<dbReference type="FunFam" id="3.40.50.10800:FF:000003">
    <property type="entry name" value="Quinolinate synthase A"/>
    <property type="match status" value="1"/>
</dbReference>
<evidence type="ECO:0000256" key="14">
    <source>
        <dbReference type="HAMAP-Rule" id="MF_00568"/>
    </source>
</evidence>
<feature type="binding site" evidence="14">
    <location>
        <position position="126"/>
    </location>
    <ligand>
        <name>iminosuccinate</name>
        <dbReference type="ChEBI" id="CHEBI:77875"/>
    </ligand>
</feature>
<evidence type="ECO:0000256" key="11">
    <source>
        <dbReference type="ARBA" id="ARBA00023014"/>
    </source>
</evidence>
<dbReference type="GO" id="GO:0008987">
    <property type="term" value="F:quinolinate synthetase A activity"/>
    <property type="evidence" value="ECO:0007669"/>
    <property type="project" value="UniProtKB-UniRule"/>
</dbReference>
<evidence type="ECO:0000256" key="1">
    <source>
        <dbReference type="ARBA" id="ARBA00003791"/>
    </source>
</evidence>
<keyword evidence="7 14" id="KW-0662">Pyridine nucleotide biosynthesis</keyword>
<keyword evidence="11 14" id="KW-0411">Iron-sulfur</keyword>
<evidence type="ECO:0000256" key="13">
    <source>
        <dbReference type="ARBA" id="ARBA00073059"/>
    </source>
</evidence>
<name>A0A7V3ZJE6_DICTH</name>
<dbReference type="PANTHER" id="PTHR30573:SF0">
    <property type="entry name" value="QUINOLINATE SYNTHASE, CHLOROPLASTIC"/>
    <property type="match status" value="1"/>
</dbReference>
<keyword evidence="6 14" id="KW-0963">Cytoplasm</keyword>
<sequence length="298" mass="33793">MTIQEKIQKLKREKNAIILAHNYQLPEVQDIADFVGDSLELARISAQVKEEVIIFCGVHFMAETASILAPNKKVILPDLFAGCPLANTITPEDVKSLKEKYKNYAIVAYVNTSAKVKAESDYICTSANAILVVEKIPEEKIIFVPDRNLGYYVSKHTKKEMIIWNGFCPTHQRILPQDIINLKEKYKDAKVVVHPECRKEVLDLADKIASTSGIIKFVKEDDGKRYIIGTEAGLLHRLRKENPEKEFYLASSLAVCPNMKKITLDKILTSLENLEPEVKVEESVREKALKPIERMLNL</sequence>
<dbReference type="FunFam" id="3.40.50.10800:FF:000001">
    <property type="entry name" value="Quinolinate synthase A"/>
    <property type="match status" value="1"/>
</dbReference>
<evidence type="ECO:0000313" key="15">
    <source>
        <dbReference type="EMBL" id="HGK24008.1"/>
    </source>
</evidence>
<evidence type="ECO:0000256" key="2">
    <source>
        <dbReference type="ARBA" id="ARBA00004496"/>
    </source>
</evidence>
<feature type="binding site" evidence="14">
    <location>
        <position position="211"/>
    </location>
    <ligand>
        <name>iminosuccinate</name>
        <dbReference type="ChEBI" id="CHEBI:77875"/>
    </ligand>
</feature>
<dbReference type="SUPFAM" id="SSF142754">
    <property type="entry name" value="NadA-like"/>
    <property type="match status" value="1"/>
</dbReference>
<evidence type="ECO:0000256" key="6">
    <source>
        <dbReference type="ARBA" id="ARBA00022490"/>
    </source>
</evidence>
<feature type="binding site" evidence="14">
    <location>
        <begin position="109"/>
        <end position="111"/>
    </location>
    <ligand>
        <name>iminosuccinate</name>
        <dbReference type="ChEBI" id="CHEBI:77875"/>
    </ligand>
</feature>
<dbReference type="GO" id="GO:0034628">
    <property type="term" value="P:'de novo' NAD+ biosynthetic process from L-aspartate"/>
    <property type="evidence" value="ECO:0007669"/>
    <property type="project" value="TreeGrafter"/>
</dbReference>
<reference evidence="15" key="1">
    <citation type="journal article" date="2020" name="mSystems">
        <title>Genome- and Community-Level Interaction Insights into Carbon Utilization and Element Cycling Functions of Hydrothermarchaeota in Hydrothermal Sediment.</title>
        <authorList>
            <person name="Zhou Z."/>
            <person name="Liu Y."/>
            <person name="Xu W."/>
            <person name="Pan J."/>
            <person name="Luo Z.H."/>
            <person name="Li M."/>
        </authorList>
    </citation>
    <scope>NUCLEOTIDE SEQUENCE [LARGE SCALE GENOMIC DNA]</scope>
    <source>
        <strain evidence="15">SpSt-70</strain>
    </source>
</reference>
<comment type="pathway">
    <text evidence="3 14">Cofactor biosynthesis; NAD(+) biosynthesis; quinolinate from iminoaspartate: step 1/1.</text>
</comment>
<accession>A0A7V3ZJE6</accession>
<gene>
    <name evidence="14 15" type="primary">nadA</name>
    <name evidence="15" type="ORF">ENU78_06210</name>
</gene>
<dbReference type="InterPro" id="IPR036094">
    <property type="entry name" value="NadA_sf"/>
</dbReference>
<comment type="subcellular location">
    <subcellularLocation>
        <location evidence="2 14">Cytoplasm</location>
    </subcellularLocation>
</comment>
<dbReference type="InterPro" id="IPR023066">
    <property type="entry name" value="Quinolinate_synth_type2"/>
</dbReference>
<comment type="cofactor">
    <cofactor evidence="14">
        <name>[4Fe-4S] cluster</name>
        <dbReference type="ChEBI" id="CHEBI:49883"/>
    </cofactor>
    <text evidence="14">Binds 1 [4Fe-4S] cluster per subunit.</text>
</comment>
<dbReference type="PANTHER" id="PTHR30573">
    <property type="entry name" value="QUINOLINATE SYNTHETASE A"/>
    <property type="match status" value="1"/>
</dbReference>
<dbReference type="NCBIfam" id="NF006878">
    <property type="entry name" value="PRK09375.1-2"/>
    <property type="match status" value="1"/>
</dbReference>
<evidence type="ECO:0000256" key="5">
    <source>
        <dbReference type="ARBA" id="ARBA00022485"/>
    </source>
</evidence>
<organism evidence="15">
    <name type="scientific">Dictyoglomus thermophilum</name>
    <dbReference type="NCBI Taxonomy" id="14"/>
    <lineage>
        <taxon>Bacteria</taxon>
        <taxon>Pseudomonadati</taxon>
        <taxon>Dictyoglomota</taxon>
        <taxon>Dictyoglomia</taxon>
        <taxon>Dictyoglomales</taxon>
        <taxon>Dictyoglomaceae</taxon>
        <taxon>Dictyoglomus</taxon>
    </lineage>
</organism>
<keyword evidence="9 14" id="KW-0479">Metal-binding</keyword>
<protein>
    <recommendedName>
        <fullName evidence="13 14">Quinolinate synthase</fullName>
        <ecNumber evidence="4 14">2.5.1.72</ecNumber>
    </recommendedName>
</protein>
<dbReference type="RefSeq" id="WP_149122580.1">
    <property type="nucleotide sequence ID" value="NZ_VTFL01000002.1"/>
</dbReference>
<feature type="binding site" evidence="14">
    <location>
        <position position="256"/>
    </location>
    <ligand>
        <name>[4Fe-4S] cluster</name>
        <dbReference type="ChEBI" id="CHEBI:49883"/>
    </ligand>
</feature>
<dbReference type="InterPro" id="IPR003473">
    <property type="entry name" value="NadA"/>
</dbReference>
<dbReference type="UniPathway" id="UPA00253">
    <property type="reaction ID" value="UER00327"/>
</dbReference>
<evidence type="ECO:0000256" key="8">
    <source>
        <dbReference type="ARBA" id="ARBA00022679"/>
    </source>
</evidence>
<dbReference type="EC" id="2.5.1.72" evidence="4 14"/>
<evidence type="ECO:0000256" key="7">
    <source>
        <dbReference type="ARBA" id="ARBA00022642"/>
    </source>
</evidence>
<dbReference type="NCBIfam" id="NF006879">
    <property type="entry name" value="PRK09375.1-4"/>
    <property type="match status" value="1"/>
</dbReference>
<evidence type="ECO:0000256" key="12">
    <source>
        <dbReference type="ARBA" id="ARBA00050125"/>
    </source>
</evidence>
<comment type="similarity">
    <text evidence="14">Belongs to the quinolinate synthase family. Type 2 subfamily.</text>
</comment>
<evidence type="ECO:0000256" key="10">
    <source>
        <dbReference type="ARBA" id="ARBA00023004"/>
    </source>
</evidence>
<evidence type="ECO:0000256" key="3">
    <source>
        <dbReference type="ARBA" id="ARBA00005065"/>
    </source>
</evidence>
<comment type="function">
    <text evidence="1 14">Catalyzes the condensation of iminoaspartate with dihydroxyacetone phosphate to form quinolinate.</text>
</comment>
<dbReference type="Gene3D" id="3.40.50.10800">
    <property type="entry name" value="NadA-like"/>
    <property type="match status" value="3"/>
</dbReference>
<feature type="binding site" evidence="14">
    <location>
        <position position="83"/>
    </location>
    <ligand>
        <name>[4Fe-4S] cluster</name>
        <dbReference type="ChEBI" id="CHEBI:49883"/>
    </ligand>
</feature>
<dbReference type="EMBL" id="DTDV01000017">
    <property type="protein sequence ID" value="HGK24008.1"/>
    <property type="molecule type" value="Genomic_DNA"/>
</dbReference>
<comment type="catalytic activity">
    <reaction evidence="12">
        <text>iminosuccinate + dihydroxyacetone phosphate = quinolinate + phosphate + 2 H2O + H(+)</text>
        <dbReference type="Rhea" id="RHEA:25888"/>
        <dbReference type="ChEBI" id="CHEBI:15377"/>
        <dbReference type="ChEBI" id="CHEBI:15378"/>
        <dbReference type="ChEBI" id="CHEBI:29959"/>
        <dbReference type="ChEBI" id="CHEBI:43474"/>
        <dbReference type="ChEBI" id="CHEBI:57642"/>
        <dbReference type="ChEBI" id="CHEBI:77875"/>
        <dbReference type="EC" id="2.5.1.72"/>
    </reaction>
    <physiologicalReaction direction="left-to-right" evidence="12">
        <dbReference type="Rhea" id="RHEA:25889"/>
    </physiologicalReaction>
</comment>
<keyword evidence="8 14" id="KW-0808">Transferase</keyword>
<dbReference type="GO" id="GO:0005829">
    <property type="term" value="C:cytosol"/>
    <property type="evidence" value="ECO:0007669"/>
    <property type="project" value="TreeGrafter"/>
</dbReference>
<keyword evidence="10 14" id="KW-0408">Iron</keyword>
<evidence type="ECO:0000256" key="4">
    <source>
        <dbReference type="ARBA" id="ARBA00012669"/>
    </source>
</evidence>
<dbReference type="GO" id="GO:0046872">
    <property type="term" value="F:metal ion binding"/>
    <property type="evidence" value="ECO:0007669"/>
    <property type="project" value="UniProtKB-KW"/>
</dbReference>
<proteinExistence type="inferred from homology"/>
<feature type="binding site" evidence="14">
    <location>
        <position position="21"/>
    </location>
    <ligand>
        <name>iminosuccinate</name>
        <dbReference type="ChEBI" id="CHEBI:77875"/>
    </ligand>
</feature>
<keyword evidence="5 14" id="KW-0004">4Fe-4S</keyword>
<feature type="binding site" evidence="14">
    <location>
        <position position="38"/>
    </location>
    <ligand>
        <name>iminosuccinate</name>
        <dbReference type="ChEBI" id="CHEBI:77875"/>
    </ligand>
</feature>
<dbReference type="NCBIfam" id="TIGR00550">
    <property type="entry name" value="nadA"/>
    <property type="match status" value="1"/>
</dbReference>
<comment type="caution">
    <text evidence="15">The sequence shown here is derived from an EMBL/GenBank/DDBJ whole genome shotgun (WGS) entry which is preliminary data.</text>
</comment>
<feature type="binding site" evidence="14">
    <location>
        <position position="168"/>
    </location>
    <ligand>
        <name>[4Fe-4S] cluster</name>
        <dbReference type="ChEBI" id="CHEBI:49883"/>
    </ligand>
</feature>
<feature type="binding site" evidence="14">
    <location>
        <begin position="194"/>
        <end position="196"/>
    </location>
    <ligand>
        <name>iminosuccinate</name>
        <dbReference type="ChEBI" id="CHEBI:77875"/>
    </ligand>
</feature>
<dbReference type="Pfam" id="PF02445">
    <property type="entry name" value="NadA"/>
    <property type="match status" value="1"/>
</dbReference>
<evidence type="ECO:0000256" key="9">
    <source>
        <dbReference type="ARBA" id="ARBA00022723"/>
    </source>
</evidence>